<organism evidence="2 3">
    <name type="scientific">Pseudoalteromonas porphyrae</name>
    <dbReference type="NCBI Taxonomy" id="187330"/>
    <lineage>
        <taxon>Bacteria</taxon>
        <taxon>Pseudomonadati</taxon>
        <taxon>Pseudomonadota</taxon>
        <taxon>Gammaproteobacteria</taxon>
        <taxon>Alteromonadales</taxon>
        <taxon>Pseudoalteromonadaceae</taxon>
        <taxon>Pseudoalteromonas</taxon>
    </lineage>
</organism>
<dbReference type="EMBL" id="LHPH01000007">
    <property type="protein sequence ID" value="KPH64016.1"/>
    <property type="molecule type" value="Genomic_DNA"/>
</dbReference>
<dbReference type="PATRIC" id="fig|187330.3.peg.3769"/>
<accession>A0A0N1MTF4</accession>
<dbReference type="Proteomes" id="UP000037848">
    <property type="component" value="Unassembled WGS sequence"/>
</dbReference>
<evidence type="ECO:0000313" key="3">
    <source>
        <dbReference type="Proteomes" id="UP000037848"/>
    </source>
</evidence>
<proteinExistence type="predicted"/>
<dbReference type="AlphaFoldDB" id="A0A0N1MTF4"/>
<keyword evidence="3" id="KW-1185">Reference proteome</keyword>
<evidence type="ECO:0000313" key="2">
    <source>
        <dbReference type="EMBL" id="KPH64016.1"/>
    </source>
</evidence>
<keyword evidence="1" id="KW-0812">Transmembrane</keyword>
<keyword evidence="1" id="KW-1133">Transmembrane helix</keyword>
<gene>
    <name evidence="2" type="ORF">ADS77_08645</name>
</gene>
<sequence length="104" mass="11825">MPAFLSSQLPQLKHLKVRQRQDIIAIALSMLSPMQKISLRIAKLTLLIPLFFSLVYIDGWLMILALIVTGISYPILTTPVEIQFSKPFLAEAIKLYNKEKQGEQ</sequence>
<dbReference type="OrthoDB" id="6314641at2"/>
<reference evidence="2 3" key="1">
    <citation type="submission" date="2015-08" db="EMBL/GenBank/DDBJ databases">
        <title>Draft Genome Sequence of Pseudoalteromonas porphyrae UCD-SED14.</title>
        <authorList>
            <person name="Coil D.A."/>
            <person name="Jospin G."/>
            <person name="Lee R.D."/>
            <person name="Eisen J.A."/>
        </authorList>
    </citation>
    <scope>NUCLEOTIDE SEQUENCE [LARGE SCALE GENOMIC DNA]</scope>
    <source>
        <strain evidence="2 3">UCD-SED14</strain>
    </source>
</reference>
<feature type="transmembrane region" description="Helical" evidence="1">
    <location>
        <begin position="44"/>
        <end position="68"/>
    </location>
</feature>
<dbReference type="STRING" id="187330.AMS58_01635"/>
<evidence type="ECO:0000256" key="1">
    <source>
        <dbReference type="SAM" id="Phobius"/>
    </source>
</evidence>
<name>A0A0N1MTF4_9GAMM</name>
<protein>
    <submittedName>
        <fullName evidence="2">Uncharacterized protein</fullName>
    </submittedName>
</protein>
<keyword evidence="1" id="KW-0472">Membrane</keyword>
<comment type="caution">
    <text evidence="2">The sequence shown here is derived from an EMBL/GenBank/DDBJ whole genome shotgun (WGS) entry which is preliminary data.</text>
</comment>